<evidence type="ECO:0000313" key="1">
    <source>
        <dbReference type="EMBL" id="KAF6029502.1"/>
    </source>
</evidence>
<dbReference type="InterPro" id="IPR036047">
    <property type="entry name" value="F-box-like_dom_sf"/>
</dbReference>
<name>A0A7J7JT03_BUGNE</name>
<protein>
    <recommendedName>
        <fullName evidence="3">F-box domain-containing protein</fullName>
    </recommendedName>
</protein>
<dbReference type="EMBL" id="VXIV02001811">
    <property type="protein sequence ID" value="KAF6029502.1"/>
    <property type="molecule type" value="Genomic_DNA"/>
</dbReference>
<gene>
    <name evidence="1" type="ORF">EB796_012189</name>
</gene>
<dbReference type="AlphaFoldDB" id="A0A7J7JT03"/>
<sequence length="330" mass="37685">MEIILRYLDGKSFLAISKVCQDLHYWCKTFFYYCKEDFWKNICYKELTTEQILGSCSGLTIEDWFLVYKSSSLDILDLRSRRFYTRKISLLERFKRHKTWIHFLGDLLVIIQGPAITVYNGLTGQLLGATHTSHINISHSYIVRKGYHPVHVSATCGYSYATSDMLVLLSDFDSLTRIAYVTPDSILQTKPVFNPLISQSNSRGCGCCYEYLTRNSVQLSPKLEVTATDENYDGDVDRLVIYNPEQSDDQLSSKLKLNSRLGDSRINWSHNQGSLQLEGRILRRSCFCGSSGQLAMDAKVIFDDVGTTPVIALLLMDDKYNKEVVLYGFL</sequence>
<dbReference type="Proteomes" id="UP000593567">
    <property type="component" value="Unassembled WGS sequence"/>
</dbReference>
<proteinExistence type="predicted"/>
<reference evidence="1" key="1">
    <citation type="submission" date="2020-06" db="EMBL/GenBank/DDBJ databases">
        <title>Draft genome of Bugula neritina, a colonial animal packing powerful symbionts and potential medicines.</title>
        <authorList>
            <person name="Rayko M."/>
        </authorList>
    </citation>
    <scope>NUCLEOTIDE SEQUENCE [LARGE SCALE GENOMIC DNA]</scope>
    <source>
        <strain evidence="1">Kwan_BN1</strain>
    </source>
</reference>
<evidence type="ECO:0000313" key="2">
    <source>
        <dbReference type="Proteomes" id="UP000593567"/>
    </source>
</evidence>
<dbReference type="SUPFAM" id="SSF81383">
    <property type="entry name" value="F-box domain"/>
    <property type="match status" value="1"/>
</dbReference>
<comment type="caution">
    <text evidence="1">The sequence shown here is derived from an EMBL/GenBank/DDBJ whole genome shotgun (WGS) entry which is preliminary data.</text>
</comment>
<accession>A0A7J7JT03</accession>
<organism evidence="1 2">
    <name type="scientific">Bugula neritina</name>
    <name type="common">Brown bryozoan</name>
    <name type="synonym">Sertularia neritina</name>
    <dbReference type="NCBI Taxonomy" id="10212"/>
    <lineage>
        <taxon>Eukaryota</taxon>
        <taxon>Metazoa</taxon>
        <taxon>Spiralia</taxon>
        <taxon>Lophotrochozoa</taxon>
        <taxon>Bryozoa</taxon>
        <taxon>Gymnolaemata</taxon>
        <taxon>Cheilostomatida</taxon>
        <taxon>Flustrina</taxon>
        <taxon>Buguloidea</taxon>
        <taxon>Bugulidae</taxon>
        <taxon>Bugula</taxon>
    </lineage>
</organism>
<evidence type="ECO:0008006" key="3">
    <source>
        <dbReference type="Google" id="ProtNLM"/>
    </source>
</evidence>
<keyword evidence="2" id="KW-1185">Reference proteome</keyword>